<dbReference type="EMBL" id="MPUH01000009">
    <property type="protein sequence ID" value="OMJ95687.1"/>
    <property type="molecule type" value="Genomic_DNA"/>
</dbReference>
<name>A0A1R2D343_9CILI</name>
<organism evidence="2 3">
    <name type="scientific">Stentor coeruleus</name>
    <dbReference type="NCBI Taxonomy" id="5963"/>
    <lineage>
        <taxon>Eukaryota</taxon>
        <taxon>Sar</taxon>
        <taxon>Alveolata</taxon>
        <taxon>Ciliophora</taxon>
        <taxon>Postciliodesmatophora</taxon>
        <taxon>Heterotrichea</taxon>
        <taxon>Heterotrichida</taxon>
        <taxon>Stentoridae</taxon>
        <taxon>Stentor</taxon>
    </lineage>
</organism>
<dbReference type="Pfam" id="PF07534">
    <property type="entry name" value="TLD"/>
    <property type="match status" value="1"/>
</dbReference>
<dbReference type="AlphaFoldDB" id="A0A1R2D343"/>
<dbReference type="InterPro" id="IPR006571">
    <property type="entry name" value="TLDc_dom"/>
</dbReference>
<evidence type="ECO:0000313" key="2">
    <source>
        <dbReference type="EMBL" id="OMJ95687.1"/>
    </source>
</evidence>
<sequence length="508" mass="58802">MGNCKGNSKSLTQERKNIALSSNWMKESGYLDRFIFSQKLDINNFEKLQFFLVCNCIDLELLRPHSKTPSYDRFFIEKFQEKLKRQYLHRGLPISKVSEFLQCIFSIDPANTMIADIRDYSELVKTGHLNEEKPHFGRQNISSNFLNTKGITAMYNALYTLHNEFPDIVYCPVLPRIVQVLLWFIPSNKAVIIMKLLINESLSSEKNAKIFVYTSSNKIKILLKLALEQMKGNYDKKAYKKLAMQTINEFLIGVIQHEYVYLLMIAYCLFGLEFIAKFVGFLLKGCDNLTNPTAEDLAEVCRKNDMVNVIYRLQNPKDYNQSSVLSSMSDISDLCFAVNPKFSRPSRIFTTEDQKNILFSLLPKAYSHGNIIHAFSIEYDGLLINEFNKAWHEESCSSLLVIKNWDVILGIFFDRGLNLIENTITESECFIFKIISEAEIYHHHKGQELVYEFDSKNGIIIGNKNDVAFKLDLSMLDAKFMPSNVFRNSLMMGEQDFQVHKLELYLLK</sequence>
<gene>
    <name evidence="2" type="ORF">SteCoe_939</name>
</gene>
<evidence type="ECO:0000313" key="3">
    <source>
        <dbReference type="Proteomes" id="UP000187209"/>
    </source>
</evidence>
<dbReference type="Proteomes" id="UP000187209">
    <property type="component" value="Unassembled WGS sequence"/>
</dbReference>
<reference evidence="2 3" key="1">
    <citation type="submission" date="2016-11" db="EMBL/GenBank/DDBJ databases">
        <title>The macronuclear genome of Stentor coeruleus: a giant cell with tiny introns.</title>
        <authorList>
            <person name="Slabodnick M."/>
            <person name="Ruby J.G."/>
            <person name="Reiff S.B."/>
            <person name="Swart E.C."/>
            <person name="Gosai S."/>
            <person name="Prabakaran S."/>
            <person name="Witkowska E."/>
            <person name="Larue G.E."/>
            <person name="Fisher S."/>
            <person name="Freeman R.M."/>
            <person name="Gunawardena J."/>
            <person name="Chu W."/>
            <person name="Stover N.A."/>
            <person name="Gregory B.D."/>
            <person name="Nowacki M."/>
            <person name="Derisi J."/>
            <person name="Roy S.W."/>
            <person name="Marshall W.F."/>
            <person name="Sood P."/>
        </authorList>
    </citation>
    <scope>NUCLEOTIDE SEQUENCE [LARGE SCALE GENOMIC DNA]</scope>
    <source>
        <strain evidence="2">WM001</strain>
    </source>
</reference>
<protein>
    <recommendedName>
        <fullName evidence="1">TLDc domain-containing protein</fullName>
    </recommendedName>
</protein>
<accession>A0A1R2D343</accession>
<comment type="caution">
    <text evidence="2">The sequence shown here is derived from an EMBL/GenBank/DDBJ whole genome shotgun (WGS) entry which is preliminary data.</text>
</comment>
<feature type="domain" description="TLDc" evidence="1">
    <location>
        <begin position="344"/>
        <end position="506"/>
    </location>
</feature>
<evidence type="ECO:0000259" key="1">
    <source>
        <dbReference type="Pfam" id="PF07534"/>
    </source>
</evidence>
<keyword evidence="3" id="KW-1185">Reference proteome</keyword>
<proteinExistence type="predicted"/>